<name>A0A8H7ZT19_9FUNG</name>
<organism evidence="2 3">
    <name type="scientific">Olpidium bornovanus</name>
    <dbReference type="NCBI Taxonomy" id="278681"/>
    <lineage>
        <taxon>Eukaryota</taxon>
        <taxon>Fungi</taxon>
        <taxon>Fungi incertae sedis</taxon>
        <taxon>Olpidiomycota</taxon>
        <taxon>Olpidiomycotina</taxon>
        <taxon>Olpidiomycetes</taxon>
        <taxon>Olpidiales</taxon>
        <taxon>Olpidiaceae</taxon>
        <taxon>Olpidium</taxon>
    </lineage>
</organism>
<proteinExistence type="predicted"/>
<evidence type="ECO:0000313" key="3">
    <source>
        <dbReference type="Proteomes" id="UP000673691"/>
    </source>
</evidence>
<dbReference type="Proteomes" id="UP000673691">
    <property type="component" value="Unassembled WGS sequence"/>
</dbReference>
<reference evidence="2 3" key="1">
    <citation type="journal article" name="Sci. Rep.">
        <title>Genome-scale phylogenetic analyses confirm Olpidium as the closest living zoosporic fungus to the non-flagellated, terrestrial fungi.</title>
        <authorList>
            <person name="Chang Y."/>
            <person name="Rochon D."/>
            <person name="Sekimoto S."/>
            <person name="Wang Y."/>
            <person name="Chovatia M."/>
            <person name="Sandor L."/>
            <person name="Salamov A."/>
            <person name="Grigoriev I.V."/>
            <person name="Stajich J.E."/>
            <person name="Spatafora J.W."/>
        </authorList>
    </citation>
    <scope>NUCLEOTIDE SEQUENCE [LARGE SCALE GENOMIC DNA]</scope>
    <source>
        <strain evidence="2">S191</strain>
    </source>
</reference>
<gene>
    <name evidence="2" type="ORF">BJ554DRAFT_848</name>
</gene>
<feature type="non-terminal residue" evidence="2">
    <location>
        <position position="1"/>
    </location>
</feature>
<accession>A0A8H7ZT19</accession>
<feature type="region of interest" description="Disordered" evidence="1">
    <location>
        <begin position="62"/>
        <end position="86"/>
    </location>
</feature>
<dbReference type="EMBL" id="JAEFCI010007806">
    <property type="protein sequence ID" value="KAG5458851.1"/>
    <property type="molecule type" value="Genomic_DNA"/>
</dbReference>
<evidence type="ECO:0000313" key="2">
    <source>
        <dbReference type="EMBL" id="KAG5458851.1"/>
    </source>
</evidence>
<sequence>ENRAEGRITAVERNNKRLAVPGRAQRRSRRTAQGQCLKRVPRWRNTFVGRDLFPANHQVRTFAGAEERGPSSSISGRQQEQRDRAGRRVRAICARRFLAALEAAPETLTPSVAAHLEMIPT</sequence>
<protein>
    <submittedName>
        <fullName evidence="2">Uncharacterized protein</fullName>
    </submittedName>
</protein>
<evidence type="ECO:0000256" key="1">
    <source>
        <dbReference type="SAM" id="MobiDB-lite"/>
    </source>
</evidence>
<dbReference type="AlphaFoldDB" id="A0A8H7ZT19"/>
<comment type="caution">
    <text evidence="2">The sequence shown here is derived from an EMBL/GenBank/DDBJ whole genome shotgun (WGS) entry which is preliminary data.</text>
</comment>
<keyword evidence="3" id="KW-1185">Reference proteome</keyword>